<dbReference type="EMBL" id="JACOGF010000007">
    <property type="protein sequence ID" value="MBC3918792.1"/>
    <property type="molecule type" value="Genomic_DNA"/>
</dbReference>
<dbReference type="Gene3D" id="3.40.190.10">
    <property type="entry name" value="Periplasmic binding protein-like II"/>
    <property type="match status" value="2"/>
</dbReference>
<proteinExistence type="predicted"/>
<organism evidence="2 3">
    <name type="scientific">Undibacterium hunanense</name>
    <dbReference type="NCBI Taxonomy" id="2762292"/>
    <lineage>
        <taxon>Bacteria</taxon>
        <taxon>Pseudomonadati</taxon>
        <taxon>Pseudomonadota</taxon>
        <taxon>Betaproteobacteria</taxon>
        <taxon>Burkholderiales</taxon>
        <taxon>Oxalobacteraceae</taxon>
        <taxon>Undibacterium</taxon>
    </lineage>
</organism>
<dbReference type="Proteomes" id="UP000650424">
    <property type="component" value="Unassembled WGS sequence"/>
</dbReference>
<protein>
    <submittedName>
        <fullName evidence="2">Transporter substrate-binding domain-containing protein</fullName>
    </submittedName>
</protein>
<gene>
    <name evidence="2" type="ORF">H8L32_14955</name>
</gene>
<feature type="signal peptide" evidence="1">
    <location>
        <begin position="1"/>
        <end position="19"/>
    </location>
</feature>
<feature type="chain" id="PRO_5045361268" evidence="1">
    <location>
        <begin position="20"/>
        <end position="241"/>
    </location>
</feature>
<reference evidence="2 3" key="1">
    <citation type="submission" date="2020-08" db="EMBL/GenBank/DDBJ databases">
        <title>Novel species isolated from subtropical streams in China.</title>
        <authorList>
            <person name="Lu H."/>
        </authorList>
    </citation>
    <scope>NUCLEOTIDE SEQUENCE [LARGE SCALE GENOMIC DNA]</scope>
    <source>
        <strain evidence="2 3">CY18W</strain>
    </source>
</reference>
<accession>A0ABR6ZS99</accession>
<evidence type="ECO:0000313" key="3">
    <source>
        <dbReference type="Proteomes" id="UP000650424"/>
    </source>
</evidence>
<evidence type="ECO:0000256" key="1">
    <source>
        <dbReference type="SAM" id="SignalP"/>
    </source>
</evidence>
<evidence type="ECO:0000313" key="2">
    <source>
        <dbReference type="EMBL" id="MBC3918792.1"/>
    </source>
</evidence>
<keyword evidence="1" id="KW-0732">Signal</keyword>
<name>A0ABR6ZS99_9BURK</name>
<sequence>MLTALAILLTLGLCATTWAQTPLHIARIEKIPDQFVGGEILRVVYKRLNIPMELVDRPAKRALMESSAGVLDGEVQRNIHVESQYTTLKAVHPAINYIEPSVFSAKYQFEVKAWDDIKDYRIGIVRGVGTSEDGTKGMKTVYMANNLEQLMIMLSENRMDVAVSDAFSGMVAIKKLHLENRIHLLTPPLQKIEIYHFLHEKHKDLIPRVEQVIRSMQASGELEKLRKQIIEQYISQTDTHP</sequence>
<dbReference type="SUPFAM" id="SSF53850">
    <property type="entry name" value="Periplasmic binding protein-like II"/>
    <property type="match status" value="1"/>
</dbReference>
<keyword evidence="3" id="KW-1185">Reference proteome</keyword>
<comment type="caution">
    <text evidence="2">The sequence shown here is derived from an EMBL/GenBank/DDBJ whole genome shotgun (WGS) entry which is preliminary data.</text>
</comment>